<dbReference type="OrthoDB" id="17885at2"/>
<keyword evidence="2" id="KW-0812">Transmembrane</keyword>
<sequence length="240" mass="27863">MDGISNCFGTNLRTSICLSTRASKSYCLVNITAIALCFIILGIQMAVFVSSRTCISVLYVIFVSFTLLASILLACVAVYNLFHFRTTSRRYQDAQEILNLRIRNREVIEQELNRQLQEQRIELDYLKEESTIQFERAQHIEERYSEYMHRFEADKADLEQQLQDCREEIINLSRDLESRLSEASIQTERPSSDDEDEYNASWFEAANILESPNRESDITYMTVEEGNIDNGSSSEHEYSR</sequence>
<dbReference type="KEGG" id="cfe:BAE80991.1"/>
<keyword evidence="4" id="KW-1185">Reference proteome</keyword>
<dbReference type="Proteomes" id="UP000001260">
    <property type="component" value="Chromosome"/>
</dbReference>
<feature type="transmembrane region" description="Helical" evidence="2">
    <location>
        <begin position="57"/>
        <end position="82"/>
    </location>
</feature>
<keyword evidence="1" id="KW-0175">Coiled coil</keyword>
<feature type="coiled-coil region" evidence="1">
    <location>
        <begin position="109"/>
        <end position="175"/>
    </location>
</feature>
<dbReference type="HOGENOM" id="CLU_1370064_0_0_0"/>
<protein>
    <recommendedName>
        <fullName evidence="5">IncA family protein</fullName>
    </recommendedName>
</protein>
<evidence type="ECO:0000256" key="1">
    <source>
        <dbReference type="SAM" id="Coils"/>
    </source>
</evidence>
<dbReference type="AlphaFoldDB" id="Q255P7"/>
<reference evidence="3 4" key="1">
    <citation type="journal article" date="2006" name="DNA Res.">
        <title>Genome sequence of the cat pathogen, Chlamydophila felis.</title>
        <authorList>
            <person name="Azuma Y."/>
            <person name="Hirakawa H."/>
            <person name="Yamashita A."/>
            <person name="Cai Y."/>
            <person name="Rahman M.A."/>
            <person name="Suzuki H."/>
            <person name="Mitaku S."/>
            <person name="Toh H."/>
            <person name="Goto S."/>
            <person name="Murakami T."/>
            <person name="Sugi K."/>
            <person name="Hayashi H."/>
            <person name="Fukushi H."/>
            <person name="Hattori M."/>
            <person name="Kuhara S."/>
            <person name="Shirai M."/>
        </authorList>
    </citation>
    <scope>NUCLEOTIDE SEQUENCE [LARGE SCALE GENOMIC DNA]</scope>
    <source>
        <strain evidence="3 4">Fe/C-56</strain>
    </source>
</reference>
<keyword evidence="2" id="KW-1133">Transmembrane helix</keyword>
<evidence type="ECO:0000256" key="2">
    <source>
        <dbReference type="SAM" id="Phobius"/>
    </source>
</evidence>
<dbReference type="EMBL" id="AP006861">
    <property type="protein sequence ID" value="BAE80991.1"/>
    <property type="molecule type" value="Genomic_DNA"/>
</dbReference>
<gene>
    <name evidence="3" type="ordered locus">CF0219</name>
</gene>
<dbReference type="RefSeq" id="WP_011457773.1">
    <property type="nucleotide sequence ID" value="NC_007899.1"/>
</dbReference>
<evidence type="ECO:0000313" key="3">
    <source>
        <dbReference type="EMBL" id="BAE80991.1"/>
    </source>
</evidence>
<evidence type="ECO:0000313" key="4">
    <source>
        <dbReference type="Proteomes" id="UP000001260"/>
    </source>
</evidence>
<proteinExistence type="predicted"/>
<keyword evidence="2" id="KW-0472">Membrane</keyword>
<evidence type="ECO:0008006" key="5">
    <source>
        <dbReference type="Google" id="ProtNLM"/>
    </source>
</evidence>
<accession>Q255P7</accession>
<feature type="transmembrane region" description="Helical" evidence="2">
    <location>
        <begin position="28"/>
        <end position="51"/>
    </location>
</feature>
<name>Q255P7_CHLFF</name>
<organism evidence="3 4">
    <name type="scientific">Chlamydia felis (strain Fe/C-56)</name>
    <name type="common">Chlamydophila felis</name>
    <dbReference type="NCBI Taxonomy" id="264202"/>
    <lineage>
        <taxon>Bacteria</taxon>
        <taxon>Pseudomonadati</taxon>
        <taxon>Chlamydiota</taxon>
        <taxon>Chlamydiia</taxon>
        <taxon>Chlamydiales</taxon>
        <taxon>Chlamydiaceae</taxon>
        <taxon>Chlamydia/Chlamydophila group</taxon>
        <taxon>Chlamydia</taxon>
    </lineage>
</organism>